<proteinExistence type="predicted"/>
<evidence type="ECO:0000313" key="3">
    <source>
        <dbReference type="EMBL" id="CAA9297666.1"/>
    </source>
</evidence>
<keyword evidence="3" id="KW-0378">Hydrolase</keyword>
<dbReference type="InterPro" id="IPR036514">
    <property type="entry name" value="SGNH_hydro_sf"/>
</dbReference>
<organism evidence="3">
    <name type="scientific">uncultured Gemmatimonadaceae bacterium</name>
    <dbReference type="NCBI Taxonomy" id="246130"/>
    <lineage>
        <taxon>Bacteria</taxon>
        <taxon>Pseudomonadati</taxon>
        <taxon>Gemmatimonadota</taxon>
        <taxon>Gemmatimonadia</taxon>
        <taxon>Gemmatimonadales</taxon>
        <taxon>Gemmatimonadaceae</taxon>
        <taxon>environmental samples</taxon>
    </lineage>
</organism>
<dbReference type="InterPro" id="IPR051532">
    <property type="entry name" value="Ester_Hydrolysis_Enzymes"/>
</dbReference>
<sequence>MVALAACGAGEGTPRTAARESAAATVPGGGPAGSPAGAPAVGGGSAGPVNTTGEPAVVFMGTSLTAGYGLASPEQAYPAVLARRADSLGYDVRVVNAGLSGETSAGARRRVDWVLRGRVDAFVLETGANDGLRALDVDSTRANIVATLRRVRALRPAARVYLVQMEAPPNLGAAYTERFRAIFPAIARSEGVTLLPFLLEEVAGRAALNQADGIHPTAEGARRVAGTLWPALAPLFRELDASREPA</sequence>
<protein>
    <submittedName>
        <fullName evidence="3">Arylesterase</fullName>
        <ecNumber evidence="3">3.1.1.2</ecNumber>
    </submittedName>
</protein>
<dbReference type="Pfam" id="PF13472">
    <property type="entry name" value="Lipase_GDSL_2"/>
    <property type="match status" value="1"/>
</dbReference>
<dbReference type="GO" id="GO:0004622">
    <property type="term" value="F:phosphatidylcholine lysophospholipase activity"/>
    <property type="evidence" value="ECO:0007669"/>
    <property type="project" value="TreeGrafter"/>
</dbReference>
<dbReference type="PANTHER" id="PTHR30383">
    <property type="entry name" value="THIOESTERASE 1/PROTEASE 1/LYSOPHOSPHOLIPASE L1"/>
    <property type="match status" value="1"/>
</dbReference>
<dbReference type="AlphaFoldDB" id="A0A6J4K7B4"/>
<dbReference type="GO" id="GO:0004064">
    <property type="term" value="F:arylesterase activity"/>
    <property type="evidence" value="ECO:0007669"/>
    <property type="project" value="UniProtKB-EC"/>
</dbReference>
<dbReference type="Gene3D" id="3.40.50.1110">
    <property type="entry name" value="SGNH hydrolase"/>
    <property type="match status" value="1"/>
</dbReference>
<dbReference type="EC" id="3.1.1.2" evidence="3"/>
<gene>
    <name evidence="3" type="ORF">AVDCRST_MAG40-143</name>
</gene>
<feature type="region of interest" description="Disordered" evidence="1">
    <location>
        <begin position="1"/>
        <end position="47"/>
    </location>
</feature>
<feature type="domain" description="SGNH hydrolase-type esterase" evidence="2">
    <location>
        <begin position="59"/>
        <end position="223"/>
    </location>
</feature>
<dbReference type="CDD" id="cd01822">
    <property type="entry name" value="Lysophospholipase_L1_like"/>
    <property type="match status" value="1"/>
</dbReference>
<dbReference type="InterPro" id="IPR013830">
    <property type="entry name" value="SGNH_hydro"/>
</dbReference>
<accession>A0A6J4K7B4</accession>
<dbReference type="PANTHER" id="PTHR30383:SF24">
    <property type="entry name" value="THIOESTERASE 1_PROTEASE 1_LYSOPHOSPHOLIPASE L1"/>
    <property type="match status" value="1"/>
</dbReference>
<evidence type="ECO:0000256" key="1">
    <source>
        <dbReference type="SAM" id="MobiDB-lite"/>
    </source>
</evidence>
<evidence type="ECO:0000259" key="2">
    <source>
        <dbReference type="Pfam" id="PF13472"/>
    </source>
</evidence>
<dbReference type="EMBL" id="CADCTX010000041">
    <property type="protein sequence ID" value="CAA9297666.1"/>
    <property type="molecule type" value="Genomic_DNA"/>
</dbReference>
<dbReference type="SUPFAM" id="SSF52266">
    <property type="entry name" value="SGNH hydrolase"/>
    <property type="match status" value="1"/>
</dbReference>
<name>A0A6J4K7B4_9BACT</name>
<reference evidence="3" key="1">
    <citation type="submission" date="2020-02" db="EMBL/GenBank/DDBJ databases">
        <authorList>
            <person name="Meier V. D."/>
        </authorList>
    </citation>
    <scope>NUCLEOTIDE SEQUENCE</scope>
    <source>
        <strain evidence="3">AVDCRST_MAG40</strain>
    </source>
</reference>